<protein>
    <submittedName>
        <fullName evidence="1">Uncharacterized protein</fullName>
    </submittedName>
</protein>
<dbReference type="AlphaFoldDB" id="A0A4Q7NCK9"/>
<dbReference type="RefSeq" id="WP_165404627.1">
    <property type="nucleotide sequence ID" value="NZ_SGXC01000002.1"/>
</dbReference>
<dbReference type="EMBL" id="SGXC01000002">
    <property type="protein sequence ID" value="RZS80620.1"/>
    <property type="molecule type" value="Genomic_DNA"/>
</dbReference>
<dbReference type="Proteomes" id="UP000292445">
    <property type="component" value="Unassembled WGS sequence"/>
</dbReference>
<evidence type="ECO:0000313" key="2">
    <source>
        <dbReference type="Proteomes" id="UP000292445"/>
    </source>
</evidence>
<name>A0A4Q7NCK9_9BURK</name>
<keyword evidence="2" id="KW-1185">Reference proteome</keyword>
<comment type="caution">
    <text evidence="1">The sequence shown here is derived from an EMBL/GenBank/DDBJ whole genome shotgun (WGS) entry which is preliminary data.</text>
</comment>
<gene>
    <name evidence="1" type="ORF">EV675_3232</name>
</gene>
<accession>A0A4Q7NCK9</accession>
<reference evidence="1 2" key="1">
    <citation type="submission" date="2019-02" db="EMBL/GenBank/DDBJ databases">
        <title>Genomic Encyclopedia of Type Strains, Phase IV (KMG-IV): sequencing the most valuable type-strain genomes for metagenomic binning, comparative biology and taxonomic classification.</title>
        <authorList>
            <person name="Goeker M."/>
        </authorList>
    </citation>
    <scope>NUCLEOTIDE SEQUENCE [LARGE SCALE GENOMIC DNA]</scope>
    <source>
        <strain evidence="1 2">K24</strain>
    </source>
</reference>
<proteinExistence type="predicted"/>
<organism evidence="1 2">
    <name type="scientific">Pigmentiphaga kullae</name>
    <dbReference type="NCBI Taxonomy" id="151784"/>
    <lineage>
        <taxon>Bacteria</taxon>
        <taxon>Pseudomonadati</taxon>
        <taxon>Pseudomonadota</taxon>
        <taxon>Betaproteobacteria</taxon>
        <taxon>Burkholderiales</taxon>
        <taxon>Alcaligenaceae</taxon>
        <taxon>Pigmentiphaga</taxon>
    </lineage>
</organism>
<sequence>MEAATRARKLYQIRTFASATAYSRPAGRKLRERGQALRLVRTLKMRGIDAIAVPVSVLISKAA</sequence>
<evidence type="ECO:0000313" key="1">
    <source>
        <dbReference type="EMBL" id="RZS80620.1"/>
    </source>
</evidence>